<name>A0A060C653_9BACI</name>
<proteinExistence type="predicted"/>
<protein>
    <submittedName>
        <fullName evidence="3">CAZy families GH111|CBM16 protein</fullName>
    </submittedName>
</protein>
<dbReference type="InterPro" id="IPR001119">
    <property type="entry name" value="SLH_dom"/>
</dbReference>
<feature type="domain" description="SLH" evidence="2">
    <location>
        <begin position="1"/>
        <end position="51"/>
    </location>
</feature>
<reference evidence="3" key="1">
    <citation type="journal article" date="2013" name="Environ. Microbiol.">
        <title>Seasonally variable intestinal metagenomes of the red palm weevil (Rhynchophorus ferrugineus).</title>
        <authorList>
            <person name="Jia S."/>
            <person name="Zhang X."/>
            <person name="Zhang G."/>
            <person name="Yin A."/>
            <person name="Zhang S."/>
            <person name="Li F."/>
            <person name="Wang L."/>
            <person name="Zhao D."/>
            <person name="Yun Q."/>
            <person name="Tala"/>
            <person name="Wang J."/>
            <person name="Sun G."/>
            <person name="Baabdullah M."/>
            <person name="Yu X."/>
            <person name="Hu S."/>
            <person name="Al-Mssallem I.S."/>
            <person name="Yu J."/>
        </authorList>
    </citation>
    <scope>NUCLEOTIDE SEQUENCE</scope>
</reference>
<sequence length="92" mass="9335">YSEAVAWAVENGLADGYGGGTFGPNDNITREQMCVLLSRYASRLDLSGSGTGTSAAFADAVSISAWAKEAVALCHSLGLVNGSLGICLIPPA</sequence>
<dbReference type="EMBL" id="KF120956">
    <property type="protein sequence ID" value="AIA88236.1"/>
    <property type="molecule type" value="Genomic_DNA"/>
</dbReference>
<dbReference type="PROSITE" id="PS51272">
    <property type="entry name" value="SLH"/>
    <property type="match status" value="1"/>
</dbReference>
<accession>A0A060C653</accession>
<evidence type="ECO:0000256" key="1">
    <source>
        <dbReference type="ARBA" id="ARBA00022729"/>
    </source>
</evidence>
<organism evidence="3">
    <name type="scientific">uncultured Bacillus sp</name>
    <dbReference type="NCBI Taxonomy" id="83428"/>
    <lineage>
        <taxon>Bacteria</taxon>
        <taxon>Bacillati</taxon>
        <taxon>Bacillota</taxon>
        <taxon>Bacilli</taxon>
        <taxon>Bacillales</taxon>
        <taxon>Bacillaceae</taxon>
        <taxon>Bacillus</taxon>
        <taxon>environmental samples</taxon>
    </lineage>
</organism>
<evidence type="ECO:0000313" key="3">
    <source>
        <dbReference type="EMBL" id="AIA88236.1"/>
    </source>
</evidence>
<keyword evidence="1" id="KW-0732">Signal</keyword>
<dbReference type="Pfam" id="PF00395">
    <property type="entry name" value="SLH"/>
    <property type="match status" value="2"/>
</dbReference>
<evidence type="ECO:0000259" key="2">
    <source>
        <dbReference type="PROSITE" id="PS51272"/>
    </source>
</evidence>
<dbReference type="AlphaFoldDB" id="A0A060C653"/>
<feature type="non-terminal residue" evidence="3">
    <location>
        <position position="1"/>
    </location>
</feature>